<protein>
    <recommendedName>
        <fullName evidence="7">RNA polymerase sigma factor</fullName>
    </recommendedName>
</protein>
<evidence type="ECO:0000259" key="8">
    <source>
        <dbReference type="Pfam" id="PF04542"/>
    </source>
</evidence>
<feature type="domain" description="SnoaL-like" evidence="10">
    <location>
        <begin position="246"/>
        <end position="320"/>
    </location>
</feature>
<reference evidence="12" key="1">
    <citation type="submission" date="2016-10" db="EMBL/GenBank/DDBJ databases">
        <authorList>
            <person name="Varghese N."/>
            <person name="Submissions S."/>
        </authorList>
    </citation>
    <scope>NUCLEOTIDE SEQUENCE [LARGE SCALE GENOMIC DNA]</scope>
    <source>
        <strain evidence="12">DSM 45079</strain>
    </source>
</reference>
<accession>A0A1H2J9I8</accession>
<proteinExistence type="inferred from homology"/>
<dbReference type="PROSITE" id="PS01063">
    <property type="entry name" value="SIGMA70_ECF"/>
    <property type="match status" value="1"/>
</dbReference>
<keyword evidence="12" id="KW-1185">Reference proteome</keyword>
<dbReference type="NCBIfam" id="NF006089">
    <property type="entry name" value="PRK08241.1"/>
    <property type="match status" value="1"/>
</dbReference>
<dbReference type="InterPro" id="IPR013325">
    <property type="entry name" value="RNA_pol_sigma_r2"/>
</dbReference>
<dbReference type="InterPro" id="IPR032710">
    <property type="entry name" value="NTF2-like_dom_sf"/>
</dbReference>
<dbReference type="Pfam" id="PF08281">
    <property type="entry name" value="Sigma70_r4_2"/>
    <property type="match status" value="1"/>
</dbReference>
<evidence type="ECO:0000256" key="3">
    <source>
        <dbReference type="ARBA" id="ARBA00023015"/>
    </source>
</evidence>
<dbReference type="InterPro" id="IPR000838">
    <property type="entry name" value="RNA_pol_sigma70_ECF_CS"/>
</dbReference>
<keyword evidence="4 7" id="KW-0731">Sigma factor</keyword>
<evidence type="ECO:0000256" key="7">
    <source>
        <dbReference type="RuleBase" id="RU000716"/>
    </source>
</evidence>
<evidence type="ECO:0000313" key="11">
    <source>
        <dbReference type="EMBL" id="SDU53039.1"/>
    </source>
</evidence>
<dbReference type="Gene3D" id="1.10.10.10">
    <property type="entry name" value="Winged helix-like DNA-binding domain superfamily/Winged helix DNA-binding domain"/>
    <property type="match status" value="1"/>
</dbReference>
<dbReference type="EMBL" id="LT629791">
    <property type="protein sequence ID" value="SDU53039.1"/>
    <property type="molecule type" value="Genomic_DNA"/>
</dbReference>
<dbReference type="InterPro" id="IPR007627">
    <property type="entry name" value="RNA_pol_sigma70_r2"/>
</dbReference>
<dbReference type="SUPFAM" id="SSF88659">
    <property type="entry name" value="Sigma3 and sigma4 domains of RNA polymerase sigma factors"/>
    <property type="match status" value="1"/>
</dbReference>
<organism evidence="11 12">
    <name type="scientific">Jiangella alkaliphila</name>
    <dbReference type="NCBI Taxonomy" id="419479"/>
    <lineage>
        <taxon>Bacteria</taxon>
        <taxon>Bacillati</taxon>
        <taxon>Actinomycetota</taxon>
        <taxon>Actinomycetes</taxon>
        <taxon>Jiangellales</taxon>
        <taxon>Jiangellaceae</taxon>
        <taxon>Jiangella</taxon>
    </lineage>
</organism>
<dbReference type="STRING" id="419479.SAMN04488563_2450"/>
<evidence type="ECO:0000256" key="2">
    <source>
        <dbReference type="ARBA" id="ARBA00011344"/>
    </source>
</evidence>
<dbReference type="OrthoDB" id="7376212at2"/>
<dbReference type="NCBIfam" id="TIGR02937">
    <property type="entry name" value="sigma70-ECF"/>
    <property type="match status" value="1"/>
</dbReference>
<dbReference type="Gene3D" id="1.10.1740.10">
    <property type="match status" value="1"/>
</dbReference>
<keyword evidence="3 7" id="KW-0805">Transcription regulation</keyword>
<dbReference type="SUPFAM" id="SSF88946">
    <property type="entry name" value="Sigma2 domain of RNA polymerase sigma factors"/>
    <property type="match status" value="1"/>
</dbReference>
<dbReference type="PANTHER" id="PTHR43133:SF65">
    <property type="entry name" value="ECF RNA POLYMERASE SIGMA FACTOR SIGG"/>
    <property type="match status" value="1"/>
</dbReference>
<comment type="similarity">
    <text evidence="1 7">Belongs to the sigma-70 factor family. ECF subfamily.</text>
</comment>
<dbReference type="SUPFAM" id="SSF54427">
    <property type="entry name" value="NTF2-like"/>
    <property type="match status" value="1"/>
</dbReference>
<dbReference type="InterPro" id="IPR014305">
    <property type="entry name" value="RNA_pol_sigma-G_actinobac"/>
</dbReference>
<dbReference type="NCBIfam" id="TIGR02960">
    <property type="entry name" value="SigX5"/>
    <property type="match status" value="1"/>
</dbReference>
<feature type="domain" description="RNA polymerase sigma factor 70 region 4 type 2" evidence="9">
    <location>
        <begin position="171"/>
        <end position="221"/>
    </location>
</feature>
<dbReference type="Pfam" id="PF12680">
    <property type="entry name" value="SnoaL_2"/>
    <property type="match status" value="1"/>
</dbReference>
<dbReference type="Pfam" id="PF04542">
    <property type="entry name" value="Sigma70_r2"/>
    <property type="match status" value="1"/>
</dbReference>
<dbReference type="InterPro" id="IPR039425">
    <property type="entry name" value="RNA_pol_sigma-70-like"/>
</dbReference>
<name>A0A1H2J9I8_9ACTN</name>
<dbReference type="InterPro" id="IPR013324">
    <property type="entry name" value="RNA_pol_sigma_r3/r4-like"/>
</dbReference>
<evidence type="ECO:0000256" key="4">
    <source>
        <dbReference type="ARBA" id="ARBA00023082"/>
    </source>
</evidence>
<evidence type="ECO:0000313" key="12">
    <source>
        <dbReference type="Proteomes" id="UP000182977"/>
    </source>
</evidence>
<gene>
    <name evidence="11" type="ORF">SAMN04488563_2450</name>
</gene>
<dbReference type="GO" id="GO:0006950">
    <property type="term" value="P:response to stress"/>
    <property type="evidence" value="ECO:0007669"/>
    <property type="project" value="UniProtKB-ARBA"/>
</dbReference>
<dbReference type="Gene3D" id="3.10.450.50">
    <property type="match status" value="1"/>
</dbReference>
<evidence type="ECO:0000256" key="5">
    <source>
        <dbReference type="ARBA" id="ARBA00023125"/>
    </source>
</evidence>
<evidence type="ECO:0000256" key="1">
    <source>
        <dbReference type="ARBA" id="ARBA00010641"/>
    </source>
</evidence>
<dbReference type="AlphaFoldDB" id="A0A1H2J9I8"/>
<evidence type="ECO:0000259" key="10">
    <source>
        <dbReference type="Pfam" id="PF12680"/>
    </source>
</evidence>
<dbReference type="GO" id="GO:0016987">
    <property type="term" value="F:sigma factor activity"/>
    <property type="evidence" value="ECO:0007669"/>
    <property type="project" value="UniProtKB-KW"/>
</dbReference>
<keyword evidence="6 7" id="KW-0804">Transcription</keyword>
<dbReference type="GO" id="GO:0003677">
    <property type="term" value="F:DNA binding"/>
    <property type="evidence" value="ECO:0007669"/>
    <property type="project" value="UniProtKB-KW"/>
</dbReference>
<dbReference type="Proteomes" id="UP000182977">
    <property type="component" value="Chromosome I"/>
</dbReference>
<dbReference type="PANTHER" id="PTHR43133">
    <property type="entry name" value="RNA POLYMERASE ECF-TYPE SIGMA FACTO"/>
    <property type="match status" value="1"/>
</dbReference>
<dbReference type="InterPro" id="IPR014284">
    <property type="entry name" value="RNA_pol_sigma-70_dom"/>
</dbReference>
<dbReference type="CDD" id="cd06171">
    <property type="entry name" value="Sigma70_r4"/>
    <property type="match status" value="1"/>
</dbReference>
<evidence type="ECO:0000256" key="6">
    <source>
        <dbReference type="ARBA" id="ARBA00023163"/>
    </source>
</evidence>
<keyword evidence="5 7" id="KW-0238">DNA-binding</keyword>
<dbReference type="GO" id="GO:0006352">
    <property type="term" value="P:DNA-templated transcription initiation"/>
    <property type="evidence" value="ECO:0007669"/>
    <property type="project" value="InterPro"/>
</dbReference>
<sequence>MTAALTALPSIADDRRPVPSAAYRRQVTREATVHTTTDESTGDFQQLAQPYRRELLAHCYRMLGSVHDAEDLVQETYLRAWRAYDRFEDRSSLRTWLYRIATNACLTALESRNRRPMPTGLGGPSTEPSGDLLERSEVPWLEPLPDVAIGAGSTDGADPAAVVTSRESVRLALIAALQHLPPRQRAVLVLRDVLRWKAAEVADLLETSTAAVNSMLQRAHAQLGKVAPSEDDAVEPLPPEHEDLLARYVTAFEAYDIDALVRVLTADAAWEMPPFAAWFVGPADIRELILVQCPMKRAGDLRIVRTSANGQPALAQYLRDDEGVYRPFAVQVVSIGAAGITHVAQFFDVGLFPAFGLPDVLP</sequence>
<dbReference type="InterPro" id="IPR013249">
    <property type="entry name" value="RNA_pol_sigma70_r4_t2"/>
</dbReference>
<dbReference type="InterPro" id="IPR036388">
    <property type="entry name" value="WH-like_DNA-bd_sf"/>
</dbReference>
<dbReference type="RefSeq" id="WP_082155189.1">
    <property type="nucleotide sequence ID" value="NZ_KQ061226.1"/>
</dbReference>
<evidence type="ECO:0000259" key="9">
    <source>
        <dbReference type="Pfam" id="PF08281"/>
    </source>
</evidence>
<dbReference type="InterPro" id="IPR037401">
    <property type="entry name" value="SnoaL-like"/>
</dbReference>
<feature type="domain" description="RNA polymerase sigma-70 region 2" evidence="8">
    <location>
        <begin position="48"/>
        <end position="115"/>
    </location>
</feature>
<comment type="subunit">
    <text evidence="2">Interacts transiently with the RNA polymerase catalytic core formed by RpoA, RpoB, RpoC and RpoZ (2 alpha, 1 beta, 1 beta' and 1 omega subunit) to form the RNA polymerase holoenzyme that can initiate transcription.</text>
</comment>